<accession>A0A382MSY7</accession>
<dbReference type="AlphaFoldDB" id="A0A382MSY7"/>
<dbReference type="EMBL" id="UINC01095435">
    <property type="protein sequence ID" value="SVC51518.1"/>
    <property type="molecule type" value="Genomic_DNA"/>
</dbReference>
<proteinExistence type="predicted"/>
<reference evidence="1" key="1">
    <citation type="submission" date="2018-05" db="EMBL/GenBank/DDBJ databases">
        <authorList>
            <person name="Lanie J.A."/>
            <person name="Ng W.-L."/>
            <person name="Kazmierczak K.M."/>
            <person name="Andrzejewski T.M."/>
            <person name="Davidsen T.M."/>
            <person name="Wayne K.J."/>
            <person name="Tettelin H."/>
            <person name="Glass J.I."/>
            <person name="Rusch D."/>
            <person name="Podicherti R."/>
            <person name="Tsui H.-C.T."/>
            <person name="Winkler M.E."/>
        </authorList>
    </citation>
    <scope>NUCLEOTIDE SEQUENCE</scope>
</reference>
<feature type="non-terminal residue" evidence="1">
    <location>
        <position position="334"/>
    </location>
</feature>
<name>A0A382MSY7_9ZZZZ</name>
<sequence>MFKVKQYILIGFCISSFCFAQEDQRILDPRLHEVWTIEDLGFKELVRNSINNFINGNPEDSLPRVDFSDKVIIIVKKTNLTTIFQLRYGSSEPFYILSKEYVEWALSKRLRYEILGGNDERKDYHYINNKTYIMSSKSSNEEEYYLNRDSWAVKDRYVSVGSPVFDRIDLKFLDIGGAKILPNYALTIRSGNELLGFPNSTQGHITIGLLNPTFEMGVQIPNLAISKEFPRFGIADIDTSKMLTGGIGGYAKIALFGTQLSISFSGLSDNQLITENIEDSTFIDIMSYSFLGLRQITERSIGNFGFLKIRGGVGIFEISHRSMALDGSFINRVK</sequence>
<organism evidence="1">
    <name type="scientific">marine metagenome</name>
    <dbReference type="NCBI Taxonomy" id="408172"/>
    <lineage>
        <taxon>unclassified sequences</taxon>
        <taxon>metagenomes</taxon>
        <taxon>ecological metagenomes</taxon>
    </lineage>
</organism>
<gene>
    <name evidence="1" type="ORF">METZ01_LOCUS304372</name>
</gene>
<evidence type="ECO:0000313" key="1">
    <source>
        <dbReference type="EMBL" id="SVC51518.1"/>
    </source>
</evidence>
<protein>
    <submittedName>
        <fullName evidence="1">Uncharacterized protein</fullName>
    </submittedName>
</protein>